<evidence type="ECO:0000313" key="1">
    <source>
        <dbReference type="EMBL" id="MBC8208758.1"/>
    </source>
</evidence>
<evidence type="ECO:0000313" key="2">
    <source>
        <dbReference type="Proteomes" id="UP000599024"/>
    </source>
</evidence>
<gene>
    <name evidence="1" type="ORF">H8E79_06290</name>
</gene>
<reference evidence="1 2" key="1">
    <citation type="submission" date="2020-08" db="EMBL/GenBank/DDBJ databases">
        <title>Bridging the membrane lipid divide: bacteria of the FCB group superphylum have the potential to synthesize archaeal ether lipids.</title>
        <authorList>
            <person name="Villanueva L."/>
            <person name="Von Meijenfeldt F.A.B."/>
            <person name="Westbye A.B."/>
            <person name="Yadav S."/>
            <person name="Hopmans E.C."/>
            <person name="Dutilh B.E."/>
            <person name="Sinninghe Damste J.S."/>
        </authorList>
    </citation>
    <scope>NUCLEOTIDE SEQUENCE [LARGE SCALE GENOMIC DNA]</scope>
    <source>
        <strain evidence="1">NIOZ-UU81</strain>
    </source>
</reference>
<organism evidence="1 2">
    <name type="scientific">Candidatus Desulfatifera sulfidica</name>
    <dbReference type="NCBI Taxonomy" id="2841691"/>
    <lineage>
        <taxon>Bacteria</taxon>
        <taxon>Pseudomonadati</taxon>
        <taxon>Thermodesulfobacteriota</taxon>
        <taxon>Desulfobulbia</taxon>
        <taxon>Desulfobulbales</taxon>
        <taxon>Desulfobulbaceae</taxon>
        <taxon>Candidatus Desulfatifera</taxon>
    </lineage>
</organism>
<sequence>MNGKFWGNVALCAVVLAGGMVAVSKISASSGIIELLVPPVQLSEFMQENKDTIELGGVRIRVRENDNLVDAVFAVDNRGEQDIRGIEILCSFYDADGTYQGRSKWATHDTVTAGNRGVFSFTTEQYMGKAVVSSDCQITGAEIAKAPLITVHRGTVGHDTDAGADAGGH</sequence>
<comment type="caution">
    <text evidence="1">The sequence shown here is derived from an EMBL/GenBank/DDBJ whole genome shotgun (WGS) entry which is preliminary data.</text>
</comment>
<dbReference type="Proteomes" id="UP000599024">
    <property type="component" value="Unassembled WGS sequence"/>
</dbReference>
<name>A0A8J6N6R9_9BACT</name>
<dbReference type="AlphaFoldDB" id="A0A8J6N6R9"/>
<dbReference type="EMBL" id="JACNLK010000052">
    <property type="protein sequence ID" value="MBC8208758.1"/>
    <property type="molecule type" value="Genomic_DNA"/>
</dbReference>
<accession>A0A8J6N6R9</accession>
<proteinExistence type="predicted"/>
<protein>
    <submittedName>
        <fullName evidence="1">Uncharacterized protein</fullName>
    </submittedName>
</protein>